<keyword evidence="2" id="KW-1133">Transmembrane helix</keyword>
<name>A0AAN6RZ39_9PEZI</name>
<evidence type="ECO:0000256" key="2">
    <source>
        <dbReference type="SAM" id="Phobius"/>
    </source>
</evidence>
<comment type="caution">
    <text evidence="3">The sequence shown here is derived from an EMBL/GenBank/DDBJ whole genome shotgun (WGS) entry which is preliminary data.</text>
</comment>
<dbReference type="AlphaFoldDB" id="A0AAN6RZ39"/>
<proteinExistence type="predicted"/>
<protein>
    <submittedName>
        <fullName evidence="3">Uncharacterized protein</fullName>
    </submittedName>
</protein>
<evidence type="ECO:0000256" key="1">
    <source>
        <dbReference type="SAM" id="MobiDB-lite"/>
    </source>
</evidence>
<sequence length="181" mass="19725">MAVLEPRLEDRQGAVVVTQLITRPYTTITALVTLGGGPTPDPSTLPTVAATTTSPVDNAPTAPIVETTPTSSGSSSLNQDQIGAILGSVVAFVVLVLIAWYCLSMRRRRRIAAMYDESEGSTVEVQYYEVHPGGDPWNRPGHGTGPRIVPPPPRFPPTPRYTYTQYRQTRQPQIPGVRRYP</sequence>
<evidence type="ECO:0000313" key="3">
    <source>
        <dbReference type="EMBL" id="KAK3934444.1"/>
    </source>
</evidence>
<evidence type="ECO:0000313" key="4">
    <source>
        <dbReference type="Proteomes" id="UP001303473"/>
    </source>
</evidence>
<feature type="region of interest" description="Disordered" evidence="1">
    <location>
        <begin position="51"/>
        <end position="76"/>
    </location>
</feature>
<feature type="region of interest" description="Disordered" evidence="1">
    <location>
        <begin position="134"/>
        <end position="181"/>
    </location>
</feature>
<reference evidence="4" key="1">
    <citation type="journal article" date="2023" name="Mol. Phylogenet. Evol.">
        <title>Genome-scale phylogeny and comparative genomics of the fungal order Sordariales.</title>
        <authorList>
            <person name="Hensen N."/>
            <person name="Bonometti L."/>
            <person name="Westerberg I."/>
            <person name="Brannstrom I.O."/>
            <person name="Guillou S."/>
            <person name="Cros-Aarteil S."/>
            <person name="Calhoun S."/>
            <person name="Haridas S."/>
            <person name="Kuo A."/>
            <person name="Mondo S."/>
            <person name="Pangilinan J."/>
            <person name="Riley R."/>
            <person name="LaButti K."/>
            <person name="Andreopoulos B."/>
            <person name="Lipzen A."/>
            <person name="Chen C."/>
            <person name="Yan M."/>
            <person name="Daum C."/>
            <person name="Ng V."/>
            <person name="Clum A."/>
            <person name="Steindorff A."/>
            <person name="Ohm R.A."/>
            <person name="Martin F."/>
            <person name="Silar P."/>
            <person name="Natvig D.O."/>
            <person name="Lalanne C."/>
            <person name="Gautier V."/>
            <person name="Ament-Velasquez S.L."/>
            <person name="Kruys A."/>
            <person name="Hutchinson M.I."/>
            <person name="Powell A.J."/>
            <person name="Barry K."/>
            <person name="Miller A.N."/>
            <person name="Grigoriev I.V."/>
            <person name="Debuchy R."/>
            <person name="Gladieux P."/>
            <person name="Hiltunen Thoren M."/>
            <person name="Johannesson H."/>
        </authorList>
    </citation>
    <scope>NUCLEOTIDE SEQUENCE [LARGE SCALE GENOMIC DNA]</scope>
    <source>
        <strain evidence="4">CBS 340.73</strain>
    </source>
</reference>
<organism evidence="3 4">
    <name type="scientific">Diplogelasinospora grovesii</name>
    <dbReference type="NCBI Taxonomy" id="303347"/>
    <lineage>
        <taxon>Eukaryota</taxon>
        <taxon>Fungi</taxon>
        <taxon>Dikarya</taxon>
        <taxon>Ascomycota</taxon>
        <taxon>Pezizomycotina</taxon>
        <taxon>Sordariomycetes</taxon>
        <taxon>Sordariomycetidae</taxon>
        <taxon>Sordariales</taxon>
        <taxon>Diplogelasinosporaceae</taxon>
        <taxon>Diplogelasinospora</taxon>
    </lineage>
</organism>
<gene>
    <name evidence="3" type="ORF">QBC46DRAFT_79212</name>
</gene>
<feature type="compositionally biased region" description="Pro residues" evidence="1">
    <location>
        <begin position="148"/>
        <end position="159"/>
    </location>
</feature>
<dbReference type="EMBL" id="MU853991">
    <property type="protein sequence ID" value="KAK3934444.1"/>
    <property type="molecule type" value="Genomic_DNA"/>
</dbReference>
<dbReference type="Proteomes" id="UP001303473">
    <property type="component" value="Unassembled WGS sequence"/>
</dbReference>
<feature type="compositionally biased region" description="Low complexity" evidence="1">
    <location>
        <begin position="160"/>
        <end position="173"/>
    </location>
</feature>
<accession>A0AAN6RZ39</accession>
<keyword evidence="4" id="KW-1185">Reference proteome</keyword>
<keyword evidence="2" id="KW-0472">Membrane</keyword>
<feature type="compositionally biased region" description="Polar residues" evidence="1">
    <location>
        <begin position="67"/>
        <end position="76"/>
    </location>
</feature>
<feature type="transmembrane region" description="Helical" evidence="2">
    <location>
        <begin position="82"/>
        <end position="103"/>
    </location>
</feature>
<keyword evidence="2" id="KW-0812">Transmembrane</keyword>